<feature type="transmembrane region" description="Helical" evidence="1">
    <location>
        <begin position="184"/>
        <end position="207"/>
    </location>
</feature>
<keyword evidence="4" id="KW-1185">Reference proteome</keyword>
<reference evidence="3 4" key="1">
    <citation type="journal article" date="2017" name="Curr. Biol.">
        <title>Genome architecture and evolution of a unichromosomal asexual nematode.</title>
        <authorList>
            <person name="Fradin H."/>
            <person name="Zegar C."/>
            <person name="Gutwein M."/>
            <person name="Lucas J."/>
            <person name="Kovtun M."/>
            <person name="Corcoran D."/>
            <person name="Baugh L.R."/>
            <person name="Kiontke K."/>
            <person name="Gunsalus K."/>
            <person name="Fitch D.H."/>
            <person name="Piano F."/>
        </authorList>
    </citation>
    <scope>NUCLEOTIDE SEQUENCE [LARGE SCALE GENOMIC DNA]</scope>
    <source>
        <strain evidence="3">PF1309</strain>
    </source>
</reference>
<feature type="transmembrane region" description="Helical" evidence="1">
    <location>
        <begin position="74"/>
        <end position="97"/>
    </location>
</feature>
<dbReference type="EMBL" id="LIAE01006291">
    <property type="protein sequence ID" value="PAV91773.1"/>
    <property type="molecule type" value="Genomic_DNA"/>
</dbReference>
<dbReference type="InterPro" id="IPR019430">
    <property type="entry name" value="7TM_GPCR_serpentine_rcpt_Srx"/>
</dbReference>
<dbReference type="PANTHER" id="PTHR23013">
    <property type="entry name" value="SERPENTINE RECEPTOR"/>
    <property type="match status" value="1"/>
</dbReference>
<feature type="domain" description="7TM GPCR serpentine receptor class x (Srx)" evidence="2">
    <location>
        <begin position="19"/>
        <end position="237"/>
    </location>
</feature>
<proteinExistence type="predicted"/>
<keyword evidence="1" id="KW-0812">Transmembrane</keyword>
<keyword evidence="1" id="KW-0472">Membrane</keyword>
<feature type="transmembrane region" description="Helical" evidence="1">
    <location>
        <begin position="213"/>
        <end position="237"/>
    </location>
</feature>
<dbReference type="OrthoDB" id="5825164at2759"/>
<dbReference type="Pfam" id="PF10328">
    <property type="entry name" value="7TM_GPCR_Srx"/>
    <property type="match status" value="1"/>
</dbReference>
<organism evidence="3 4">
    <name type="scientific">Diploscapter pachys</name>
    <dbReference type="NCBI Taxonomy" id="2018661"/>
    <lineage>
        <taxon>Eukaryota</taxon>
        <taxon>Metazoa</taxon>
        <taxon>Ecdysozoa</taxon>
        <taxon>Nematoda</taxon>
        <taxon>Chromadorea</taxon>
        <taxon>Rhabditida</taxon>
        <taxon>Rhabditina</taxon>
        <taxon>Rhabditomorpha</taxon>
        <taxon>Rhabditoidea</taxon>
        <taxon>Rhabditidae</taxon>
        <taxon>Diploscapter</taxon>
    </lineage>
</organism>
<evidence type="ECO:0000313" key="4">
    <source>
        <dbReference type="Proteomes" id="UP000218231"/>
    </source>
</evidence>
<evidence type="ECO:0000259" key="2">
    <source>
        <dbReference type="Pfam" id="PF10328"/>
    </source>
</evidence>
<evidence type="ECO:0000256" key="1">
    <source>
        <dbReference type="SAM" id="Phobius"/>
    </source>
</evidence>
<accession>A0A2A2M075</accession>
<protein>
    <recommendedName>
        <fullName evidence="2">7TM GPCR serpentine receptor class x (Srx) domain-containing protein</fullName>
    </recommendedName>
</protein>
<dbReference type="STRING" id="2018661.A0A2A2M075"/>
<dbReference type="SUPFAM" id="SSF81321">
    <property type="entry name" value="Family A G protein-coupled receptor-like"/>
    <property type="match status" value="1"/>
</dbReference>
<dbReference type="AlphaFoldDB" id="A0A2A2M075"/>
<dbReference type="Proteomes" id="UP000218231">
    <property type="component" value="Unassembled WGS sequence"/>
</dbReference>
<name>A0A2A2M075_9BILA</name>
<keyword evidence="1" id="KW-1133">Transmembrane helix</keyword>
<dbReference type="PANTHER" id="PTHR23013:SF26">
    <property type="entry name" value="G-PROTEIN COUPLED RECEPTORS FAMILY 1 PROFILE DOMAIN-CONTAINING PROTEIN"/>
    <property type="match status" value="1"/>
</dbReference>
<sequence>MPFTVYEHANDPLNYFMGMLIFSDATIGLVCNIFIILMFFQNANQYICILLALNRFIALYFYNYYNKFCAIKPTLLLLIAIDLLRLGIVSDLIYGYLTDIENNNFYFDPDMMSCVYPVTNDIPNATATGDSDPIGLYELTTKIYTVSTLALNILTFLKISYHYIAESQTETQVARERIKKNAKLFLQTFLQDSLYIVDMLFMIHFSTLSDSRFWGFISWTFVWCNVHSVDGVIMLLFTEHKKSLSSLFMQTSTKDEKQKWASRTSQR</sequence>
<feature type="transmembrane region" description="Helical" evidence="1">
    <location>
        <begin position="43"/>
        <end position="62"/>
    </location>
</feature>
<evidence type="ECO:0000313" key="3">
    <source>
        <dbReference type="EMBL" id="PAV91773.1"/>
    </source>
</evidence>
<feature type="transmembrane region" description="Helical" evidence="1">
    <location>
        <begin position="12"/>
        <end position="37"/>
    </location>
</feature>
<gene>
    <name evidence="3" type="ORF">WR25_24320</name>
</gene>
<comment type="caution">
    <text evidence="3">The sequence shown here is derived from an EMBL/GenBank/DDBJ whole genome shotgun (WGS) entry which is preliminary data.</text>
</comment>